<sequence>MLRRFVRFNSFKSTTALKKPVFDVKDIIARQDEMRSSILRRCMGNTADLDTLINSRPREIELQNRRNELVHRRKELSALSLLLLKSKPSAEKSALLKQLLDLKSQISDTKTELDQLALRSHRAAEALPNWIAASVPQNPNHAEVHLYINGSDAAEIEKSLPVTKHDHKSIGEKFRLMEFAKAAQISGMSWYYLINDGALLEQALVQYALARARKAGYKMVVPPSIVKTEIVSACGFKPRDQNGEKQVYRIEGEPLSLTGTAEIPMGALHSLEIIAGPCKYVGVSRSYRAEAGARGKDTTGLYRVHEFTKVELFHFTSAEASEKELEEICSFQTALISDLGLKAKMLNMPTTDLGAPALKKYDCEAWMPGRGSWGELASCSNCGEYQARRLGIRHYNSEGKLEFVHTLNGTAIAVPRVIVAIIEQFYDEKSNSTIIPAVLQPYMDGKDRITPSEL</sequence>
<gene>
    <name evidence="11" type="ORF">METBISCDRAFT_30782</name>
</gene>
<dbReference type="SUPFAM" id="SSF46589">
    <property type="entry name" value="tRNA-binding arm"/>
    <property type="match status" value="1"/>
</dbReference>
<dbReference type="InterPro" id="IPR015866">
    <property type="entry name" value="Ser-tRNA-synth_1_N"/>
</dbReference>
<evidence type="ECO:0000313" key="12">
    <source>
        <dbReference type="Proteomes" id="UP000268321"/>
    </source>
</evidence>
<feature type="binding site" evidence="9">
    <location>
        <begin position="304"/>
        <end position="307"/>
    </location>
    <ligand>
        <name>ATP</name>
        <dbReference type="ChEBI" id="CHEBI:30616"/>
    </ligand>
</feature>
<dbReference type="Proteomes" id="UP000268321">
    <property type="component" value="Unassembled WGS sequence"/>
</dbReference>
<feature type="binding site" evidence="8">
    <location>
        <position position="260"/>
    </location>
    <ligand>
        <name>L-serine</name>
        <dbReference type="ChEBI" id="CHEBI:33384"/>
    </ligand>
</feature>
<dbReference type="PROSITE" id="PS50862">
    <property type="entry name" value="AA_TRNA_LIGASE_II"/>
    <property type="match status" value="1"/>
</dbReference>
<evidence type="ECO:0000256" key="5">
    <source>
        <dbReference type="ARBA" id="ARBA00023146"/>
    </source>
</evidence>
<dbReference type="GO" id="GO:0005524">
    <property type="term" value="F:ATP binding"/>
    <property type="evidence" value="ECO:0007669"/>
    <property type="project" value="UniProtKB-KW"/>
</dbReference>
<evidence type="ECO:0000259" key="10">
    <source>
        <dbReference type="PROSITE" id="PS50862"/>
    </source>
</evidence>
<keyword evidence="12" id="KW-1185">Reference proteome</keyword>
<evidence type="ECO:0000256" key="3">
    <source>
        <dbReference type="ARBA" id="ARBA00022741"/>
    </source>
</evidence>
<proteinExistence type="predicted"/>
<dbReference type="OrthoDB" id="10264585at2759"/>
<organism evidence="11 12">
    <name type="scientific">Metschnikowia bicuspidata</name>
    <dbReference type="NCBI Taxonomy" id="27322"/>
    <lineage>
        <taxon>Eukaryota</taxon>
        <taxon>Fungi</taxon>
        <taxon>Dikarya</taxon>
        <taxon>Ascomycota</taxon>
        <taxon>Saccharomycotina</taxon>
        <taxon>Pichiomycetes</taxon>
        <taxon>Metschnikowiaceae</taxon>
        <taxon>Metschnikowia</taxon>
    </lineage>
</organism>
<evidence type="ECO:0000256" key="6">
    <source>
        <dbReference type="ARBA" id="ARBA00031113"/>
    </source>
</evidence>
<keyword evidence="3" id="KW-0547">Nucleotide-binding</keyword>
<evidence type="ECO:0000256" key="1">
    <source>
        <dbReference type="ARBA" id="ARBA00012840"/>
    </source>
</evidence>
<evidence type="ECO:0000256" key="4">
    <source>
        <dbReference type="ARBA" id="ARBA00022840"/>
    </source>
</evidence>
<dbReference type="InterPro" id="IPR010978">
    <property type="entry name" value="tRNA-bd_arm"/>
</dbReference>
<evidence type="ECO:0000256" key="9">
    <source>
        <dbReference type="PIRSR" id="PIRSR001529-2"/>
    </source>
</evidence>
<feature type="binding site" evidence="8">
    <location>
        <position position="408"/>
    </location>
    <ligand>
        <name>L-serine</name>
        <dbReference type="ChEBI" id="CHEBI:33384"/>
    </ligand>
</feature>
<reference evidence="12" key="1">
    <citation type="journal article" date="2018" name="Nat. Microbiol.">
        <title>Leveraging single-cell genomics to expand the fungal tree of life.</title>
        <authorList>
            <person name="Ahrendt S.R."/>
            <person name="Quandt C.A."/>
            <person name="Ciobanu D."/>
            <person name="Clum A."/>
            <person name="Salamov A."/>
            <person name="Andreopoulos B."/>
            <person name="Cheng J.F."/>
            <person name="Woyke T."/>
            <person name="Pelin A."/>
            <person name="Henrissat B."/>
            <person name="Reynolds N.K."/>
            <person name="Benny G.L."/>
            <person name="Smith M.E."/>
            <person name="James T.Y."/>
            <person name="Grigoriev I.V."/>
        </authorList>
    </citation>
    <scope>NUCLEOTIDE SEQUENCE [LARGE SCALE GENOMIC DNA]</scope>
    <source>
        <strain evidence="12">Baker2002</strain>
    </source>
</reference>
<name>A0A4V1J327_9ASCO</name>
<dbReference type="GO" id="GO:0004828">
    <property type="term" value="F:serine-tRNA ligase activity"/>
    <property type="evidence" value="ECO:0007669"/>
    <property type="project" value="UniProtKB-EC"/>
</dbReference>
<keyword evidence="5 11" id="KW-0030">Aminoacyl-tRNA synthetase</keyword>
<dbReference type="InterPro" id="IPR045864">
    <property type="entry name" value="aa-tRNA-synth_II/BPL/LPL"/>
</dbReference>
<feature type="site" description="Important for serine binding" evidence="8">
    <location>
        <position position="410"/>
    </location>
</feature>
<keyword evidence="2" id="KW-0436">Ligase</keyword>
<evidence type="ECO:0000256" key="2">
    <source>
        <dbReference type="ARBA" id="ARBA00022598"/>
    </source>
</evidence>
<protein>
    <recommendedName>
        <fullName evidence="1">serine--tRNA ligase</fullName>
        <ecNumber evidence="1">6.1.1.11</ecNumber>
    </recommendedName>
    <alternativeName>
        <fullName evidence="6">Seryl-tRNA synthetase</fullName>
    </alternativeName>
    <alternativeName>
        <fullName evidence="7">Seryl-tRNA(Ser) synthetase</fullName>
    </alternativeName>
</protein>
<dbReference type="NCBIfam" id="TIGR00414">
    <property type="entry name" value="serS"/>
    <property type="match status" value="1"/>
</dbReference>
<feature type="binding site" evidence="8">
    <location>
        <position position="311"/>
    </location>
    <ligand>
        <name>L-serine</name>
        <dbReference type="ChEBI" id="CHEBI:33384"/>
    </ligand>
</feature>
<dbReference type="EMBL" id="ML004455">
    <property type="protein sequence ID" value="RKP30599.1"/>
    <property type="molecule type" value="Genomic_DNA"/>
</dbReference>
<dbReference type="GO" id="GO:0006434">
    <property type="term" value="P:seryl-tRNA aminoacylation"/>
    <property type="evidence" value="ECO:0007669"/>
    <property type="project" value="InterPro"/>
</dbReference>
<feature type="domain" description="Aminoacyl-transfer RNA synthetases class-II family profile" evidence="10">
    <location>
        <begin position="200"/>
        <end position="436"/>
    </location>
</feature>
<dbReference type="Gene3D" id="3.30.930.10">
    <property type="entry name" value="Bira Bifunctional Protein, Domain 2"/>
    <property type="match status" value="1"/>
</dbReference>
<dbReference type="SUPFAM" id="SSF55681">
    <property type="entry name" value="Class II aaRS and biotin synthetases"/>
    <property type="match status" value="1"/>
</dbReference>
<feature type="binding site" evidence="9">
    <location>
        <begin position="375"/>
        <end position="378"/>
    </location>
    <ligand>
        <name>ATP</name>
        <dbReference type="ChEBI" id="CHEBI:30616"/>
    </ligand>
</feature>
<feature type="binding site" evidence="8">
    <location>
        <position position="288"/>
    </location>
    <ligand>
        <name>L-serine</name>
        <dbReference type="ChEBI" id="CHEBI:33384"/>
    </ligand>
</feature>
<dbReference type="UniPathway" id="UPA00906">
    <property type="reaction ID" value="UER00895"/>
</dbReference>
<dbReference type="EC" id="6.1.1.11" evidence="1"/>
<dbReference type="Pfam" id="PF02403">
    <property type="entry name" value="Seryl_tRNA_N"/>
    <property type="match status" value="1"/>
</dbReference>
<dbReference type="PIRSF" id="PIRSF001529">
    <property type="entry name" value="Ser-tRNA-synth_IIa"/>
    <property type="match status" value="1"/>
</dbReference>
<dbReference type="PANTHER" id="PTHR11778">
    <property type="entry name" value="SERYL-TRNA SYNTHETASE"/>
    <property type="match status" value="1"/>
</dbReference>
<evidence type="ECO:0000256" key="7">
    <source>
        <dbReference type="ARBA" id="ARBA00034892"/>
    </source>
</evidence>
<dbReference type="InterPro" id="IPR006195">
    <property type="entry name" value="aa-tRNA-synth_II"/>
</dbReference>
<accession>A0A4V1J327</accession>
<dbReference type="AlphaFoldDB" id="A0A4V1J327"/>
<dbReference type="InterPro" id="IPR002317">
    <property type="entry name" value="Ser-tRNA-ligase_type_1"/>
</dbReference>
<dbReference type="InterPro" id="IPR002314">
    <property type="entry name" value="aa-tRNA-synt_IIb"/>
</dbReference>
<evidence type="ECO:0000313" key="11">
    <source>
        <dbReference type="EMBL" id="RKP30599.1"/>
    </source>
</evidence>
<keyword evidence="4 9" id="KW-0067">ATP-binding</keyword>
<evidence type="ECO:0000256" key="8">
    <source>
        <dbReference type="PIRSR" id="PIRSR001529-1"/>
    </source>
</evidence>
<dbReference type="PRINTS" id="PR00981">
    <property type="entry name" value="TRNASYNTHSER"/>
</dbReference>
<dbReference type="Pfam" id="PF00587">
    <property type="entry name" value="tRNA-synt_2b"/>
    <property type="match status" value="1"/>
</dbReference>
<feature type="binding site" evidence="9">
    <location>
        <begin position="288"/>
        <end position="290"/>
    </location>
    <ligand>
        <name>ATP</name>
        <dbReference type="ChEBI" id="CHEBI:30616"/>
    </ligand>
</feature>